<dbReference type="Pfam" id="PF05721">
    <property type="entry name" value="PhyH"/>
    <property type="match status" value="1"/>
</dbReference>
<dbReference type="PANTHER" id="PTHR40128">
    <property type="entry name" value="EXPRESSED PROTEIN"/>
    <property type="match status" value="1"/>
</dbReference>
<dbReference type="Gene3D" id="2.60.120.620">
    <property type="entry name" value="q2cbj1_9rhob like domain"/>
    <property type="match status" value="1"/>
</dbReference>
<feature type="compositionally biased region" description="Basic and acidic residues" evidence="1">
    <location>
        <begin position="365"/>
        <end position="375"/>
    </location>
</feature>
<feature type="region of interest" description="Disordered" evidence="1">
    <location>
        <begin position="331"/>
        <end position="375"/>
    </location>
</feature>
<dbReference type="SUPFAM" id="SSF51197">
    <property type="entry name" value="Clavaminate synthase-like"/>
    <property type="match status" value="1"/>
</dbReference>
<proteinExistence type="predicted"/>
<reference evidence="2 3" key="1">
    <citation type="submission" date="2024-04" db="EMBL/GenBank/DDBJ databases">
        <title>Phyllosticta paracitricarpa is synonymous to the EU quarantine fungus P. citricarpa based on phylogenomic analyses.</title>
        <authorList>
            <consortium name="Lawrence Berkeley National Laboratory"/>
            <person name="Van Ingen-Buijs V.A."/>
            <person name="Van Westerhoven A.C."/>
            <person name="Haridas S."/>
            <person name="Skiadas P."/>
            <person name="Martin F."/>
            <person name="Groenewald J.Z."/>
            <person name="Crous P.W."/>
            <person name="Seidl M.F."/>
        </authorList>
    </citation>
    <scope>NUCLEOTIDE SEQUENCE [LARGE SCALE GENOMIC DNA]</scope>
    <source>
        <strain evidence="2 3">CBS 123371</strain>
    </source>
</reference>
<comment type="caution">
    <text evidence="2">The sequence shown here is derived from an EMBL/GenBank/DDBJ whole genome shotgun (WGS) entry which is preliminary data.</text>
</comment>
<sequence>MTAPLELQNLPLEKLAKATLRGSHPAVSSSPGTEPVEGIFDDAKDPLNYPGIGAGAVGGNDRPGGESAAVFVDLALKQHTEPWYCEEFAKHPALYEFAIGVHYDQIFLRYSEPTSVTAWVPMGDVSLQGGGLIYMEDGHNVGQQIENEFTEKVKANGLTEEEAKYAFNRNMVSARFLAEGPAGFGREHGAKWLLNDFKAGDAVLHHPHFIHASTIKHDPQNRIRVGTDLRFVNWARPYDTRTAKESAWIADVGKLHGGISTILEIWPRCPMTEGDAIRKRRQKRQTSPQESQNRAKGEWERRSKHSVDSQELMVVGTSSCLMQMQKLPVGERCMRQQQTQDDESKESPRASNTANDRQSIAKADGQTRRPEFGVD</sequence>
<dbReference type="Proteomes" id="UP001363622">
    <property type="component" value="Unassembled WGS sequence"/>
</dbReference>
<feature type="compositionally biased region" description="Basic and acidic residues" evidence="1">
    <location>
        <begin position="293"/>
        <end position="308"/>
    </location>
</feature>
<feature type="region of interest" description="Disordered" evidence="1">
    <location>
        <begin position="21"/>
        <end position="40"/>
    </location>
</feature>
<evidence type="ECO:0000256" key="1">
    <source>
        <dbReference type="SAM" id="MobiDB-lite"/>
    </source>
</evidence>
<evidence type="ECO:0000313" key="3">
    <source>
        <dbReference type="Proteomes" id="UP001363622"/>
    </source>
</evidence>
<accession>A0ABR1KLS2</accession>
<dbReference type="PANTHER" id="PTHR40128:SF1">
    <property type="entry name" value="PHYTANOYL-COA HYDROXYLASE"/>
    <property type="match status" value="1"/>
</dbReference>
<evidence type="ECO:0000313" key="2">
    <source>
        <dbReference type="EMBL" id="KAK7515847.1"/>
    </source>
</evidence>
<dbReference type="InterPro" id="IPR008775">
    <property type="entry name" value="Phytyl_CoA_dOase-like"/>
</dbReference>
<dbReference type="EMBL" id="JBBPHU010000007">
    <property type="protein sequence ID" value="KAK7515847.1"/>
    <property type="molecule type" value="Genomic_DNA"/>
</dbReference>
<protein>
    <recommendedName>
        <fullName evidence="4">Phytanoyl-CoA dioxygenase</fullName>
    </recommendedName>
</protein>
<gene>
    <name evidence="2" type="ORF">IWZ03DRAFT_407325</name>
</gene>
<organism evidence="2 3">
    <name type="scientific">Phyllosticta citriasiana</name>
    <dbReference type="NCBI Taxonomy" id="595635"/>
    <lineage>
        <taxon>Eukaryota</taxon>
        <taxon>Fungi</taxon>
        <taxon>Dikarya</taxon>
        <taxon>Ascomycota</taxon>
        <taxon>Pezizomycotina</taxon>
        <taxon>Dothideomycetes</taxon>
        <taxon>Dothideomycetes incertae sedis</taxon>
        <taxon>Botryosphaeriales</taxon>
        <taxon>Phyllostictaceae</taxon>
        <taxon>Phyllosticta</taxon>
    </lineage>
</organism>
<keyword evidence="3" id="KW-1185">Reference proteome</keyword>
<feature type="region of interest" description="Disordered" evidence="1">
    <location>
        <begin position="277"/>
        <end position="311"/>
    </location>
</feature>
<evidence type="ECO:0008006" key="4">
    <source>
        <dbReference type="Google" id="ProtNLM"/>
    </source>
</evidence>
<feature type="compositionally biased region" description="Polar residues" evidence="1">
    <location>
        <begin position="349"/>
        <end position="358"/>
    </location>
</feature>
<name>A0ABR1KLS2_9PEZI</name>